<dbReference type="EMBL" id="MDEI01000007">
    <property type="protein sequence ID" value="PPU68327.1"/>
    <property type="molecule type" value="Genomic_DNA"/>
</dbReference>
<comment type="caution">
    <text evidence="1">The sequence shown here is derived from an EMBL/GenBank/DDBJ whole genome shotgun (WGS) entry which is preliminary data.</text>
</comment>
<proteinExistence type="predicted"/>
<accession>A0A2S7D3F1</accession>
<dbReference type="AlphaFoldDB" id="A0A2S7D3F1"/>
<evidence type="ECO:0000313" key="2">
    <source>
        <dbReference type="Proteomes" id="UP000238191"/>
    </source>
</evidence>
<name>A0A2S7D3F1_9XANT</name>
<keyword evidence="2" id="KW-1185">Reference proteome</keyword>
<evidence type="ECO:0000313" key="1">
    <source>
        <dbReference type="EMBL" id="PPU68327.1"/>
    </source>
</evidence>
<dbReference type="Proteomes" id="UP000238191">
    <property type="component" value="Unassembled WGS sequence"/>
</dbReference>
<protein>
    <submittedName>
        <fullName evidence="1">Uncharacterized protein</fullName>
    </submittedName>
</protein>
<reference evidence="2" key="1">
    <citation type="submission" date="2016-08" db="EMBL/GenBank/DDBJ databases">
        <authorList>
            <person name="Merda D."/>
            <person name="Briand M."/>
            <person name="Taghouti G."/>
            <person name="Carrere S."/>
            <person name="Gouzy J."/>
            <person name="Portier P."/>
            <person name="Jacques M.-A."/>
            <person name="Fischer-Le Saux M."/>
        </authorList>
    </citation>
    <scope>NUCLEOTIDE SEQUENCE [LARGE SCALE GENOMIC DNA]</scope>
    <source>
        <strain evidence="2">CFBP4643</strain>
    </source>
</reference>
<organism evidence="1 2">
    <name type="scientific">Xanthomonas pisi</name>
    <dbReference type="NCBI Taxonomy" id="56457"/>
    <lineage>
        <taxon>Bacteria</taxon>
        <taxon>Pseudomonadati</taxon>
        <taxon>Pseudomonadota</taxon>
        <taxon>Gammaproteobacteria</taxon>
        <taxon>Lysobacterales</taxon>
        <taxon>Lysobacteraceae</taxon>
        <taxon>Xanthomonas</taxon>
    </lineage>
</organism>
<sequence>MPLRVATLFGRQHSGDRMSRLKKNSLMVIVLLLLVTASGYISANVARPHIEQQMRAYVFTHRISGFDLHGPVPSGEIMVHSEVRLPFLVVASYAVPRDLHVSYFRTHYLALPWGFYKLSEDEIHLV</sequence>
<gene>
    <name evidence="1" type="ORF">XpiCFBP4643_09735</name>
</gene>